<accession>A9NJV6</accession>
<reference evidence="1" key="1">
    <citation type="journal article" date="2008" name="BMC Genomics">
        <title>A conifer genomics resource of 200,000 spruce (Picea spp.) ESTs and 6,464 high-quality, sequence-finished full-length cDNAs for Sitka spruce (Picea sitchensis).</title>
        <authorList>
            <person name="Ralph S.G."/>
            <person name="Chun H.J."/>
            <person name="Kolosova N."/>
            <person name="Cooper D."/>
            <person name="Oddy C."/>
            <person name="Ritland C.E."/>
            <person name="Kirkpatrick R."/>
            <person name="Moore R."/>
            <person name="Barber S."/>
            <person name="Holt R.A."/>
            <person name="Jones S.J."/>
            <person name="Marra M.A."/>
            <person name="Douglas C.J."/>
            <person name="Ritland K."/>
            <person name="Bohlmann J."/>
        </authorList>
    </citation>
    <scope>NUCLEOTIDE SEQUENCE</scope>
    <source>
        <tissue evidence="1">Green portion of the leader tissue</tissue>
    </source>
</reference>
<sequence>MHKLKSPRLWLSPPSSWLCSNTTTPRPIGPSPFSCTCLFSWSLWNVFDKNSS</sequence>
<name>A9NJV6_PICSI</name>
<dbReference type="EMBL" id="EF081521">
    <property type="protein sequence ID" value="ABK20917.1"/>
    <property type="molecule type" value="mRNA"/>
</dbReference>
<dbReference type="AlphaFoldDB" id="A9NJV6"/>
<organism evidence="1">
    <name type="scientific">Picea sitchensis</name>
    <name type="common">Sitka spruce</name>
    <name type="synonym">Pinus sitchensis</name>
    <dbReference type="NCBI Taxonomy" id="3332"/>
    <lineage>
        <taxon>Eukaryota</taxon>
        <taxon>Viridiplantae</taxon>
        <taxon>Streptophyta</taxon>
        <taxon>Embryophyta</taxon>
        <taxon>Tracheophyta</taxon>
        <taxon>Spermatophyta</taxon>
        <taxon>Pinopsida</taxon>
        <taxon>Pinidae</taxon>
        <taxon>Conifers I</taxon>
        <taxon>Pinales</taxon>
        <taxon>Pinaceae</taxon>
        <taxon>Picea</taxon>
    </lineage>
</organism>
<proteinExistence type="evidence at transcript level"/>
<evidence type="ECO:0000313" key="1">
    <source>
        <dbReference type="EMBL" id="ABK20917.1"/>
    </source>
</evidence>
<protein>
    <submittedName>
        <fullName evidence="1">Uncharacterized protein</fullName>
    </submittedName>
</protein>